<dbReference type="Proteomes" id="UP000198728">
    <property type="component" value="Unassembled WGS sequence"/>
</dbReference>
<dbReference type="OrthoDB" id="9814782at2"/>
<dbReference type="EMBL" id="FOLG01000002">
    <property type="protein sequence ID" value="SFC05376.1"/>
    <property type="molecule type" value="Genomic_DNA"/>
</dbReference>
<dbReference type="SUPFAM" id="SSF103025">
    <property type="entry name" value="Folate-binding domain"/>
    <property type="match status" value="1"/>
</dbReference>
<proteinExistence type="predicted"/>
<dbReference type="InterPro" id="IPR027266">
    <property type="entry name" value="TrmE/GcvT-like"/>
</dbReference>
<evidence type="ECO:0000313" key="1">
    <source>
        <dbReference type="EMBL" id="SFC05376.1"/>
    </source>
</evidence>
<reference evidence="1 2" key="1">
    <citation type="submission" date="2016-10" db="EMBL/GenBank/DDBJ databases">
        <authorList>
            <person name="de Groot N.N."/>
        </authorList>
    </citation>
    <scope>NUCLEOTIDE SEQUENCE [LARGE SCALE GENOMIC DNA]</scope>
    <source>
        <strain evidence="1 2">DSM 19548</strain>
    </source>
</reference>
<gene>
    <name evidence="1" type="ORF">SAMN04488094_102376</name>
</gene>
<dbReference type="RefSeq" id="WP_093359732.1">
    <property type="nucleotide sequence ID" value="NZ_FOLG01000002.1"/>
</dbReference>
<dbReference type="Gene3D" id="3.30.70.1520">
    <property type="entry name" value="Heterotetrameric sarcosine oxidase"/>
    <property type="match status" value="1"/>
</dbReference>
<organism evidence="1 2">
    <name type="scientific">Tropicimonas isoalkanivorans</name>
    <dbReference type="NCBI Taxonomy" id="441112"/>
    <lineage>
        <taxon>Bacteria</taxon>
        <taxon>Pseudomonadati</taxon>
        <taxon>Pseudomonadota</taxon>
        <taxon>Alphaproteobacteria</taxon>
        <taxon>Rhodobacterales</taxon>
        <taxon>Roseobacteraceae</taxon>
        <taxon>Tropicimonas</taxon>
    </lineage>
</organism>
<dbReference type="InterPro" id="IPR007375">
    <property type="entry name" value="SoxG"/>
</dbReference>
<protein>
    <submittedName>
        <fullName evidence="1">Sarcosine oxidase subunit gamma</fullName>
    </submittedName>
</protein>
<dbReference type="Gene3D" id="3.30.1360.120">
    <property type="entry name" value="Probable tRNA modification gtpase trme, domain 1"/>
    <property type="match status" value="1"/>
</dbReference>
<dbReference type="Pfam" id="PF04268">
    <property type="entry name" value="SoxG"/>
    <property type="match status" value="1"/>
</dbReference>
<dbReference type="AlphaFoldDB" id="A0A1I1G228"/>
<dbReference type="STRING" id="441112.SAMN04488094_102376"/>
<name>A0A1I1G228_9RHOB</name>
<keyword evidence="2" id="KW-1185">Reference proteome</keyword>
<sequence length="192" mass="20105">MSEARSPLGGAVCQGEGAKVEELPAQGMVTLRGAMGDIADAVTAAIGLSMPSQREIVIAGDKAVAWMSPDELLLLMPHAEVQACLTTLSERLDGTHHLAVDVSDARAVFRISGAGAREVLARLCPADLSPAAFGPGELRRTRLAQVPAAFWIDEAGAFRLICFRSVARYAFDVLCGAARGAPVGFFPESDAV</sequence>
<accession>A0A1I1G228</accession>
<evidence type="ECO:0000313" key="2">
    <source>
        <dbReference type="Proteomes" id="UP000198728"/>
    </source>
</evidence>